<dbReference type="RefSeq" id="XP_067804782.1">
    <property type="nucleotide sequence ID" value="XM_067945991.1"/>
</dbReference>
<sequence length="95" mass="10803">MSNEQQTSEACGAVAEAEIQKVPMNDIGVVHVRYGNCNFFQKAPGMQMLNLGATGIGKRLGEHFNNWASLDKFRYDFQTSEIRKINRWHMHAMLS</sequence>
<accession>A0AAD9PNH9</accession>
<evidence type="ECO:0000313" key="1">
    <source>
        <dbReference type="EMBL" id="KAK2197940.1"/>
    </source>
</evidence>
<name>A0AAD9PNH9_9APIC</name>
<organism evidence="1 2">
    <name type="scientific">Babesia duncani</name>
    <dbReference type="NCBI Taxonomy" id="323732"/>
    <lineage>
        <taxon>Eukaryota</taxon>
        <taxon>Sar</taxon>
        <taxon>Alveolata</taxon>
        <taxon>Apicomplexa</taxon>
        <taxon>Aconoidasida</taxon>
        <taxon>Piroplasmida</taxon>
        <taxon>Babesiidae</taxon>
        <taxon>Babesia</taxon>
    </lineage>
</organism>
<keyword evidence="2" id="KW-1185">Reference proteome</keyword>
<evidence type="ECO:0000313" key="2">
    <source>
        <dbReference type="Proteomes" id="UP001214638"/>
    </source>
</evidence>
<dbReference type="EMBL" id="JALLKP010000001">
    <property type="protein sequence ID" value="KAK2197940.1"/>
    <property type="molecule type" value="Genomic_DNA"/>
</dbReference>
<dbReference type="Proteomes" id="UP001214638">
    <property type="component" value="Unassembled WGS sequence"/>
</dbReference>
<comment type="caution">
    <text evidence="1">The sequence shown here is derived from an EMBL/GenBank/DDBJ whole genome shotgun (WGS) entry which is preliminary data.</text>
</comment>
<dbReference type="KEGG" id="bdw:94335241"/>
<proteinExistence type="predicted"/>
<dbReference type="GeneID" id="94335241"/>
<protein>
    <submittedName>
        <fullName evidence="1">Uncharacterized protein</fullName>
    </submittedName>
</protein>
<dbReference type="AlphaFoldDB" id="A0AAD9PNH9"/>
<gene>
    <name evidence="1" type="ORF">BdWA1_000943</name>
</gene>
<reference evidence="1" key="1">
    <citation type="journal article" date="2023" name="Nat. Microbiol.">
        <title>Babesia duncani multi-omics identifies virulence factors and drug targets.</title>
        <authorList>
            <person name="Singh P."/>
            <person name="Lonardi S."/>
            <person name="Liang Q."/>
            <person name="Vydyam P."/>
            <person name="Khabirova E."/>
            <person name="Fang T."/>
            <person name="Gihaz S."/>
            <person name="Thekkiniath J."/>
            <person name="Munshi M."/>
            <person name="Abel S."/>
            <person name="Ciampossin L."/>
            <person name="Batugedara G."/>
            <person name="Gupta M."/>
            <person name="Lu X.M."/>
            <person name="Lenz T."/>
            <person name="Chakravarty S."/>
            <person name="Cornillot E."/>
            <person name="Hu Y."/>
            <person name="Ma W."/>
            <person name="Gonzalez L.M."/>
            <person name="Sanchez S."/>
            <person name="Estrada K."/>
            <person name="Sanchez-Flores A."/>
            <person name="Montero E."/>
            <person name="Harb O.S."/>
            <person name="Le Roch K.G."/>
            <person name="Mamoun C.B."/>
        </authorList>
    </citation>
    <scope>NUCLEOTIDE SEQUENCE</scope>
    <source>
        <strain evidence="1">WA1</strain>
    </source>
</reference>